<gene>
    <name evidence="1" type="ORF">ENM60_05535</name>
</gene>
<dbReference type="EMBL" id="DRYK01000066">
    <property type="protein sequence ID" value="HHP68227.1"/>
    <property type="molecule type" value="Genomic_DNA"/>
</dbReference>
<accession>A0A7J3XZY4</accession>
<organism evidence="1">
    <name type="scientific">Thermogladius calderae</name>
    <dbReference type="NCBI Taxonomy" id="1200300"/>
    <lineage>
        <taxon>Archaea</taxon>
        <taxon>Thermoproteota</taxon>
        <taxon>Thermoprotei</taxon>
        <taxon>Desulfurococcales</taxon>
        <taxon>Desulfurococcaceae</taxon>
        <taxon>Thermogladius</taxon>
    </lineage>
</organism>
<evidence type="ECO:0000313" key="1">
    <source>
        <dbReference type="EMBL" id="HHP68227.1"/>
    </source>
</evidence>
<sequence length="202" mass="22359">MLIRLVGDVVYESIASAYAGGGVYYTPLGFRPVGLRFQAKVYPETGLYNIVDEVGFIVLNLTKNPLHYLLSSFKKEFKPNLAFTKARCVDAPRLAGVEAYVETIVADVRELSGLKTVELEPVCVDTGTLLTPYSRADAVLIEMIVYATKIRAFKSKGDEVSAGYYANLFNEARCILERVAGSKSYRGMADFLSEEVSRWIEG</sequence>
<dbReference type="SUPFAM" id="SSF50475">
    <property type="entry name" value="FMN-binding split barrel"/>
    <property type="match status" value="1"/>
</dbReference>
<comment type="caution">
    <text evidence="1">The sequence shown here is derived from an EMBL/GenBank/DDBJ whole genome shotgun (WGS) entry which is preliminary data.</text>
</comment>
<dbReference type="AlphaFoldDB" id="A0A7J3XZY4"/>
<reference evidence="1" key="1">
    <citation type="journal article" date="2020" name="mSystems">
        <title>Genome- and Community-Level Interaction Insights into Carbon Utilization and Element Cycling Functions of Hydrothermarchaeota in Hydrothermal Sediment.</title>
        <authorList>
            <person name="Zhou Z."/>
            <person name="Liu Y."/>
            <person name="Xu W."/>
            <person name="Pan J."/>
            <person name="Luo Z.H."/>
            <person name="Li M."/>
        </authorList>
    </citation>
    <scope>NUCLEOTIDE SEQUENCE [LARGE SCALE GENOMIC DNA]</scope>
    <source>
        <strain evidence="1">SpSt-110</strain>
    </source>
</reference>
<dbReference type="Gene3D" id="2.30.110.10">
    <property type="entry name" value="Electron Transport, Fmn-binding Protein, Chain A"/>
    <property type="match status" value="1"/>
</dbReference>
<dbReference type="InterPro" id="IPR012349">
    <property type="entry name" value="Split_barrel_FMN-bd"/>
</dbReference>
<proteinExistence type="predicted"/>
<name>A0A7J3XZY4_9CREN</name>
<protein>
    <submittedName>
        <fullName evidence="1">DUF447 family protein</fullName>
    </submittedName>
</protein>